<evidence type="ECO:0000313" key="1">
    <source>
        <dbReference type="EMBL" id="ATE87130.1"/>
    </source>
</evidence>
<dbReference type="KEGG" id="vg:65099893"/>
<reference evidence="1" key="2">
    <citation type="journal article" date="2017" name="Sci. Rep.">
        <title>Characterization of a new member of Iridoviridae, Shrimp hemocyte iridescent virus (SHIV), found in white leg shrimp (Litopenaeus vannamei).</title>
        <authorList>
            <person name="Qiu L."/>
            <person name="Chen M.M."/>
            <person name="Wan X.Y."/>
            <person name="Li C."/>
            <person name="Zhang Q.L."/>
            <person name="Wang R.Y."/>
            <person name="Cheng D.Y."/>
            <person name="Dong X."/>
            <person name="Yang B."/>
            <person name="Wang X.H."/>
            <person name="Xiang J.H."/>
            <person name="Huang J."/>
        </authorList>
    </citation>
    <scope>NUCLEOTIDE SEQUENCE [LARGE SCALE GENOMIC DNA]</scope>
    <source>
        <strain evidence="1">20141215</strain>
    </source>
</reference>
<dbReference type="RefSeq" id="YP_010084873.1">
    <property type="nucleotide sequence ID" value="NC_055165.1"/>
</dbReference>
<reference evidence="1" key="1">
    <citation type="journal article" date="2017" name="Arch. Virol.">
        <title>Complete genome sequence of shrimp hemocyte iridescent virus (SHIV) isolated from white leg shrimp, Litopenaeus vannamei.</title>
        <authorList>
            <person name="Qiu L."/>
            <person name="Chen M.M."/>
            <person name="Wang R.Y."/>
            <person name="Wan X.Y."/>
            <person name="Li C."/>
            <person name="Zhang Q.L."/>
            <person name="Dong X."/>
            <person name="Yang B."/>
            <person name="Xiang J.H."/>
            <person name="Huang J."/>
        </authorList>
    </citation>
    <scope>NUCLEOTIDE SEQUENCE [LARGE SCALE GENOMIC DNA]</scope>
    <source>
        <strain evidence="1">20141215</strain>
    </source>
</reference>
<protein>
    <submittedName>
        <fullName evidence="1">Uncharacterized protein</fullName>
    </submittedName>
</protein>
<accession>A0A291B0X2</accession>
<dbReference type="GeneID" id="65099893"/>
<keyword evidence="2" id="KW-1185">Reference proteome</keyword>
<name>A0A291B0X2_9VIRU</name>
<gene>
    <name evidence="1" type="primary">121R</name>
</gene>
<proteinExistence type="predicted"/>
<sequence>MIEQVISSLTQTRQKIKEINGRLKQLRSYEKELLQEVKTFMNESGDDQVMLEDGTVITLSRCEKKILFNKKDYENNVREMLYSRGIDDDDFFKDLLNKTKDVVDEQRVKLKK</sequence>
<dbReference type="Proteomes" id="UP000297192">
    <property type="component" value="Segment"/>
</dbReference>
<dbReference type="EMBL" id="MF599468">
    <property type="protein sequence ID" value="ATE87130.1"/>
    <property type="molecule type" value="Genomic_DNA"/>
</dbReference>
<organism evidence="1">
    <name type="scientific">Shrimp hemocyte iridescent virus</name>
    <dbReference type="NCBI Taxonomy" id="2039780"/>
    <lineage>
        <taxon>Viruses</taxon>
        <taxon>Varidnaviria</taxon>
        <taxon>Bamfordvirae</taxon>
        <taxon>Nucleocytoviricota</taxon>
        <taxon>Megaviricetes</taxon>
        <taxon>Pimascovirales</taxon>
        <taxon>Pimascovirales incertae sedis</taxon>
        <taxon>Iridoviridae</taxon>
        <taxon>Betairidovirinae</taxon>
        <taxon>Decapodiridovirus</taxon>
        <taxon>Decapodiridovirus litopenaeus1</taxon>
        <taxon>Decapod iridescent virus 1</taxon>
    </lineage>
</organism>
<evidence type="ECO:0000313" key="2">
    <source>
        <dbReference type="Proteomes" id="UP000297192"/>
    </source>
</evidence>